<dbReference type="Gene3D" id="1.10.3470.10">
    <property type="entry name" value="ABC transporter involved in vitamin B12 uptake, BtuC"/>
    <property type="match status" value="1"/>
</dbReference>
<evidence type="ECO:0000256" key="3">
    <source>
        <dbReference type="ARBA" id="ARBA00022448"/>
    </source>
</evidence>
<keyword evidence="7 9" id="KW-0472">Membrane</keyword>
<evidence type="ECO:0000256" key="5">
    <source>
        <dbReference type="ARBA" id="ARBA00022692"/>
    </source>
</evidence>
<reference evidence="10 11" key="1">
    <citation type="submission" date="2024-02" db="EMBL/GenBank/DDBJ databases">
        <title>Characterization of antibiotic resistant novel bacterial strains and their environmental applications.</title>
        <authorList>
            <person name="Manzoor S."/>
            <person name="Abbas S."/>
            <person name="Arshad M."/>
            <person name="Li W.J."/>
            <person name="Ahmed I."/>
        </authorList>
    </citation>
    <scope>NUCLEOTIDE SEQUENCE [LARGE SCALE GENOMIC DNA]</scope>
    <source>
        <strain evidence="10 11">KACC 15558</strain>
    </source>
</reference>
<evidence type="ECO:0000313" key="11">
    <source>
        <dbReference type="Proteomes" id="UP001498935"/>
    </source>
</evidence>
<feature type="transmembrane region" description="Helical" evidence="9">
    <location>
        <begin position="360"/>
        <end position="380"/>
    </location>
</feature>
<dbReference type="EMBL" id="BAABNP010000007">
    <property type="protein sequence ID" value="GAA5341031.1"/>
    <property type="molecule type" value="Genomic_DNA"/>
</dbReference>
<dbReference type="Proteomes" id="UP001498935">
    <property type="component" value="Unassembled WGS sequence"/>
</dbReference>
<evidence type="ECO:0000256" key="6">
    <source>
        <dbReference type="ARBA" id="ARBA00022989"/>
    </source>
</evidence>
<feature type="transmembrane region" description="Helical" evidence="9">
    <location>
        <begin position="320"/>
        <end position="348"/>
    </location>
</feature>
<dbReference type="SUPFAM" id="SSF81345">
    <property type="entry name" value="ABC transporter involved in vitamin B12 uptake, BtuC"/>
    <property type="match status" value="1"/>
</dbReference>
<comment type="caution">
    <text evidence="10">The sequence shown here is derived from an EMBL/GenBank/DDBJ whole genome shotgun (WGS) entry which is preliminary data.</text>
</comment>
<gene>
    <name evidence="10" type="ORF">KACC15558_20710</name>
</gene>
<evidence type="ECO:0000256" key="1">
    <source>
        <dbReference type="ARBA" id="ARBA00004651"/>
    </source>
</evidence>
<dbReference type="PANTHER" id="PTHR30472:SF19">
    <property type="entry name" value="PETROBACTIN IMPORT SYSTEM PERMEASE PROTEIN YCLO"/>
    <property type="match status" value="1"/>
</dbReference>
<evidence type="ECO:0000256" key="8">
    <source>
        <dbReference type="SAM" id="MobiDB-lite"/>
    </source>
</evidence>
<feature type="transmembrane region" description="Helical" evidence="9">
    <location>
        <begin position="170"/>
        <end position="191"/>
    </location>
</feature>
<keyword evidence="3" id="KW-0813">Transport</keyword>
<feature type="transmembrane region" description="Helical" evidence="9">
    <location>
        <begin position="136"/>
        <end position="158"/>
    </location>
</feature>
<organism evidence="10 11">
    <name type="scientific">Brevibacterium ammoniilyticum</name>
    <dbReference type="NCBI Taxonomy" id="1046555"/>
    <lineage>
        <taxon>Bacteria</taxon>
        <taxon>Bacillati</taxon>
        <taxon>Actinomycetota</taxon>
        <taxon>Actinomycetes</taxon>
        <taxon>Micrococcales</taxon>
        <taxon>Brevibacteriaceae</taxon>
        <taxon>Brevibacterium</taxon>
    </lineage>
</organism>
<feature type="compositionally biased region" description="Low complexity" evidence="8">
    <location>
        <begin position="54"/>
        <end position="67"/>
    </location>
</feature>
<comment type="subcellular location">
    <subcellularLocation>
        <location evidence="1">Cell membrane</location>
        <topology evidence="1">Multi-pass membrane protein</topology>
    </subcellularLocation>
</comment>
<accession>A0ABP9U805</accession>
<evidence type="ECO:0000256" key="4">
    <source>
        <dbReference type="ARBA" id="ARBA00022475"/>
    </source>
</evidence>
<evidence type="ECO:0000256" key="9">
    <source>
        <dbReference type="SAM" id="Phobius"/>
    </source>
</evidence>
<feature type="transmembrane region" description="Helical" evidence="9">
    <location>
        <begin position="389"/>
        <end position="407"/>
    </location>
</feature>
<feature type="transmembrane region" description="Helical" evidence="9">
    <location>
        <begin position="272"/>
        <end position="291"/>
    </location>
</feature>
<keyword evidence="11" id="KW-1185">Reference proteome</keyword>
<feature type="transmembrane region" description="Helical" evidence="9">
    <location>
        <begin position="230"/>
        <end position="252"/>
    </location>
</feature>
<dbReference type="Pfam" id="PF01032">
    <property type="entry name" value="FecCD"/>
    <property type="match status" value="1"/>
</dbReference>
<dbReference type="InterPro" id="IPR000522">
    <property type="entry name" value="ABC_transptr_permease_BtuC"/>
</dbReference>
<dbReference type="InterPro" id="IPR037294">
    <property type="entry name" value="ABC_BtuC-like"/>
</dbReference>
<evidence type="ECO:0000313" key="10">
    <source>
        <dbReference type="EMBL" id="GAA5341031.1"/>
    </source>
</evidence>
<feature type="region of interest" description="Disordered" evidence="8">
    <location>
        <begin position="1"/>
        <end position="87"/>
    </location>
</feature>
<keyword evidence="4" id="KW-1003">Cell membrane</keyword>
<name>A0ABP9U805_9MICO</name>
<sequence length="412" mass="43323">MTDTNIHGTGPMADSAGTPKDGAARKGTTASAQGGNTAPSEPGNRRTTPVAADPATASAGMTASAGPGDPATASAQDRSSRHSGPLTTRRARKRYWTIIAILSVAAVGIAFGLLAWDNPLPITDEGFWLIAGLRGRSLVVLIIVALCQAFATVAFQTVTNNRIITPSIMGFESLYVAVQTSAMYFFGVTALVELRGLVPFTVQLVVMVGLSLALYGWLLSGKYANVEVMLLVGVVIGGGLGSVATFMQRTLTPSEFDVLSARLFGSIANSDATYLPVAIPLCLIACAGIYLSSPRLNVLALGKGVTGNLGLNHTRETIKILVFVSILMAVSVSMIGPMIFLGFLVAMLAYQFSDTYDHRYVLPMAGLLGFVVLGGAYFVLKNIFYAEGVVSIIIEVIGGGVFLFVIMRKGRL</sequence>
<proteinExistence type="inferred from homology"/>
<protein>
    <submittedName>
        <fullName evidence="10">Iron chelate uptake ABC transporter family permease subunit</fullName>
    </submittedName>
</protein>
<comment type="similarity">
    <text evidence="2">Belongs to the binding-protein-dependent transport system permease family. FecCD subfamily.</text>
</comment>
<evidence type="ECO:0000256" key="2">
    <source>
        <dbReference type="ARBA" id="ARBA00007935"/>
    </source>
</evidence>
<evidence type="ECO:0000256" key="7">
    <source>
        <dbReference type="ARBA" id="ARBA00023136"/>
    </source>
</evidence>
<feature type="transmembrane region" description="Helical" evidence="9">
    <location>
        <begin position="197"/>
        <end position="218"/>
    </location>
</feature>
<keyword evidence="5 9" id="KW-0812">Transmembrane</keyword>
<feature type="compositionally biased region" description="Polar residues" evidence="8">
    <location>
        <begin position="28"/>
        <end position="39"/>
    </location>
</feature>
<dbReference type="PANTHER" id="PTHR30472">
    <property type="entry name" value="FERRIC ENTEROBACTIN TRANSPORT SYSTEM PERMEASE PROTEIN"/>
    <property type="match status" value="1"/>
</dbReference>
<keyword evidence="6 9" id="KW-1133">Transmembrane helix</keyword>
<feature type="transmembrane region" description="Helical" evidence="9">
    <location>
        <begin position="95"/>
        <end position="116"/>
    </location>
</feature>